<evidence type="ECO:0000313" key="1">
    <source>
        <dbReference type="EMBL" id="MCI34437.1"/>
    </source>
</evidence>
<sequence length="34" mass="3473">MGWVTGVTCDDGLTVIASGKTGSEFGEDDGCHAR</sequence>
<comment type="caution">
    <text evidence="1">The sequence shown here is derived from an EMBL/GenBank/DDBJ whole genome shotgun (WGS) entry which is preliminary data.</text>
</comment>
<feature type="non-terminal residue" evidence="1">
    <location>
        <position position="34"/>
    </location>
</feature>
<dbReference type="EMBL" id="LXQA010213610">
    <property type="protein sequence ID" value="MCI34437.1"/>
    <property type="molecule type" value="Genomic_DNA"/>
</dbReference>
<name>A0A392RE01_9FABA</name>
<organism evidence="1 2">
    <name type="scientific">Trifolium medium</name>
    <dbReference type="NCBI Taxonomy" id="97028"/>
    <lineage>
        <taxon>Eukaryota</taxon>
        <taxon>Viridiplantae</taxon>
        <taxon>Streptophyta</taxon>
        <taxon>Embryophyta</taxon>
        <taxon>Tracheophyta</taxon>
        <taxon>Spermatophyta</taxon>
        <taxon>Magnoliopsida</taxon>
        <taxon>eudicotyledons</taxon>
        <taxon>Gunneridae</taxon>
        <taxon>Pentapetalae</taxon>
        <taxon>rosids</taxon>
        <taxon>fabids</taxon>
        <taxon>Fabales</taxon>
        <taxon>Fabaceae</taxon>
        <taxon>Papilionoideae</taxon>
        <taxon>50 kb inversion clade</taxon>
        <taxon>NPAAA clade</taxon>
        <taxon>Hologalegina</taxon>
        <taxon>IRL clade</taxon>
        <taxon>Trifolieae</taxon>
        <taxon>Trifolium</taxon>
    </lineage>
</organism>
<accession>A0A392RE01</accession>
<dbReference type="Proteomes" id="UP000265520">
    <property type="component" value="Unassembled WGS sequence"/>
</dbReference>
<evidence type="ECO:0000313" key="2">
    <source>
        <dbReference type="Proteomes" id="UP000265520"/>
    </source>
</evidence>
<reference evidence="1 2" key="1">
    <citation type="journal article" date="2018" name="Front. Plant Sci.">
        <title>Red Clover (Trifolium pratense) and Zigzag Clover (T. medium) - A Picture of Genomic Similarities and Differences.</title>
        <authorList>
            <person name="Dluhosova J."/>
            <person name="Istvanek J."/>
            <person name="Nedelnik J."/>
            <person name="Repkova J."/>
        </authorList>
    </citation>
    <scope>NUCLEOTIDE SEQUENCE [LARGE SCALE GENOMIC DNA]</scope>
    <source>
        <strain evidence="2">cv. 10/8</strain>
        <tissue evidence="1">Leaf</tissue>
    </source>
</reference>
<proteinExistence type="predicted"/>
<keyword evidence="2" id="KW-1185">Reference proteome</keyword>
<protein>
    <submittedName>
        <fullName evidence="1">Uncharacterized protein</fullName>
    </submittedName>
</protein>
<dbReference type="AlphaFoldDB" id="A0A392RE01"/>